<dbReference type="EMBL" id="FNZK01000002">
    <property type="protein sequence ID" value="SEI97917.1"/>
    <property type="molecule type" value="Genomic_DNA"/>
</dbReference>
<dbReference type="STRING" id="84035.SAMN05660742_102150"/>
<dbReference type="CDD" id="cd02143">
    <property type="entry name" value="nitroreductase_FeS-like"/>
    <property type="match status" value="1"/>
</dbReference>
<sequence length="270" mass="30408">MELIEVNLEKCVKCGICIDACPTRVLVMGEDGPESRQPQNCNECGHCVAICPQEAIDNKKAPLANQPAVQEFPVLNEKTAQQFLRSRRSIRCYKNVAVPRDTLLKLVEIARFAPTASNRQGVSYLIIEDKEILKKITEITIEWMEAEVLKDAPSHWSFPIHIRAYREKGMDNILHDAPHLILAMASNDLSNGRENTIFSLAYLELFATSLGLGSCWAGLIEMCVFAKYGPLLELFKIPQDKVITGAVMLGYPKYSFKRLVDRNPLDVTWL</sequence>
<dbReference type="GO" id="GO:0046872">
    <property type="term" value="F:metal ion binding"/>
    <property type="evidence" value="ECO:0007669"/>
    <property type="project" value="UniProtKB-KW"/>
</dbReference>
<dbReference type="Gene3D" id="3.40.109.10">
    <property type="entry name" value="NADH Oxidase"/>
    <property type="match status" value="1"/>
</dbReference>
<evidence type="ECO:0000313" key="7">
    <source>
        <dbReference type="EMBL" id="SEI97917.1"/>
    </source>
</evidence>
<dbReference type="GO" id="GO:0016491">
    <property type="term" value="F:oxidoreductase activity"/>
    <property type="evidence" value="ECO:0007669"/>
    <property type="project" value="UniProtKB-KW"/>
</dbReference>
<dbReference type="PROSITE" id="PS00198">
    <property type="entry name" value="4FE4S_FER_1"/>
    <property type="match status" value="2"/>
</dbReference>
<keyword evidence="5" id="KW-0411">Iron-sulfur</keyword>
<proteinExistence type="inferred from homology"/>
<dbReference type="InterPro" id="IPR029479">
    <property type="entry name" value="Nitroreductase"/>
</dbReference>
<protein>
    <submittedName>
        <fullName evidence="7">Nitroreductase</fullName>
    </submittedName>
</protein>
<dbReference type="Gene3D" id="3.30.70.20">
    <property type="match status" value="1"/>
</dbReference>
<feature type="domain" description="4Fe-4S ferredoxin-type" evidence="6">
    <location>
        <begin position="2"/>
        <end position="31"/>
    </location>
</feature>
<dbReference type="Pfam" id="PF13237">
    <property type="entry name" value="Fer4_10"/>
    <property type="match status" value="1"/>
</dbReference>
<dbReference type="AlphaFoldDB" id="A0A1H6V836"/>
<comment type="similarity">
    <text evidence="1">Belongs to the nitroreductase family.</text>
</comment>
<organism evidence="7 8">
    <name type="scientific">Propionispira arboris</name>
    <dbReference type="NCBI Taxonomy" id="84035"/>
    <lineage>
        <taxon>Bacteria</taxon>
        <taxon>Bacillati</taxon>
        <taxon>Bacillota</taxon>
        <taxon>Negativicutes</taxon>
        <taxon>Selenomonadales</taxon>
        <taxon>Selenomonadaceae</taxon>
        <taxon>Propionispira</taxon>
    </lineage>
</organism>
<evidence type="ECO:0000256" key="2">
    <source>
        <dbReference type="ARBA" id="ARBA00022723"/>
    </source>
</evidence>
<dbReference type="SUPFAM" id="SSF55469">
    <property type="entry name" value="FMN-dependent nitroreductase-like"/>
    <property type="match status" value="1"/>
</dbReference>
<keyword evidence="8" id="KW-1185">Reference proteome</keyword>
<dbReference type="RefSeq" id="WP_091828929.1">
    <property type="nucleotide sequence ID" value="NZ_FNZK01000002.1"/>
</dbReference>
<name>A0A1H6V836_9FIRM</name>
<evidence type="ECO:0000256" key="3">
    <source>
        <dbReference type="ARBA" id="ARBA00023002"/>
    </source>
</evidence>
<dbReference type="InterPro" id="IPR017900">
    <property type="entry name" value="4Fe4S_Fe_S_CS"/>
</dbReference>
<feature type="domain" description="4Fe-4S ferredoxin-type" evidence="6">
    <location>
        <begin position="32"/>
        <end position="61"/>
    </location>
</feature>
<keyword evidence="4" id="KW-0408">Iron</keyword>
<dbReference type="SUPFAM" id="SSF54862">
    <property type="entry name" value="4Fe-4S ferredoxins"/>
    <property type="match status" value="1"/>
</dbReference>
<dbReference type="PANTHER" id="PTHR43673">
    <property type="entry name" value="NAD(P)H NITROREDUCTASE YDGI-RELATED"/>
    <property type="match status" value="1"/>
</dbReference>
<evidence type="ECO:0000256" key="5">
    <source>
        <dbReference type="ARBA" id="ARBA00023014"/>
    </source>
</evidence>
<dbReference type="GO" id="GO:0051536">
    <property type="term" value="F:iron-sulfur cluster binding"/>
    <property type="evidence" value="ECO:0007669"/>
    <property type="project" value="UniProtKB-KW"/>
</dbReference>
<dbReference type="PANTHER" id="PTHR43673:SF10">
    <property type="entry name" value="NADH DEHYDROGENASE_NAD(P)H NITROREDUCTASE XCC3605-RELATED"/>
    <property type="match status" value="1"/>
</dbReference>
<evidence type="ECO:0000259" key="6">
    <source>
        <dbReference type="PROSITE" id="PS51379"/>
    </source>
</evidence>
<accession>A0A1H6V836</accession>
<keyword evidence="3" id="KW-0560">Oxidoreductase</keyword>
<reference evidence="7 8" key="1">
    <citation type="submission" date="2016-10" db="EMBL/GenBank/DDBJ databases">
        <authorList>
            <person name="de Groot N.N."/>
        </authorList>
    </citation>
    <scope>NUCLEOTIDE SEQUENCE [LARGE SCALE GENOMIC DNA]</scope>
    <source>
        <strain evidence="7 8">DSM 2179</strain>
    </source>
</reference>
<keyword evidence="2" id="KW-0479">Metal-binding</keyword>
<dbReference type="InterPro" id="IPR000415">
    <property type="entry name" value="Nitroreductase-like"/>
</dbReference>
<evidence type="ECO:0000313" key="8">
    <source>
        <dbReference type="Proteomes" id="UP000199662"/>
    </source>
</evidence>
<gene>
    <name evidence="7" type="ORF">SAMN05660742_102150</name>
</gene>
<dbReference type="InterPro" id="IPR017896">
    <property type="entry name" value="4Fe4S_Fe-S-bd"/>
</dbReference>
<dbReference type="Proteomes" id="UP000199662">
    <property type="component" value="Unassembled WGS sequence"/>
</dbReference>
<dbReference type="Pfam" id="PF00881">
    <property type="entry name" value="Nitroreductase"/>
    <property type="match status" value="1"/>
</dbReference>
<evidence type="ECO:0000256" key="1">
    <source>
        <dbReference type="ARBA" id="ARBA00007118"/>
    </source>
</evidence>
<evidence type="ECO:0000256" key="4">
    <source>
        <dbReference type="ARBA" id="ARBA00023004"/>
    </source>
</evidence>
<dbReference type="PROSITE" id="PS51379">
    <property type="entry name" value="4FE4S_FER_2"/>
    <property type="match status" value="2"/>
</dbReference>